<organism evidence="1 2">
    <name type="scientific">Rhizobium rhizogenes</name>
    <name type="common">Agrobacterium rhizogenes</name>
    <dbReference type="NCBI Taxonomy" id="359"/>
    <lineage>
        <taxon>Bacteria</taxon>
        <taxon>Pseudomonadati</taxon>
        <taxon>Pseudomonadota</taxon>
        <taxon>Alphaproteobacteria</taxon>
        <taxon>Hyphomicrobiales</taxon>
        <taxon>Rhizobiaceae</taxon>
        <taxon>Rhizobium/Agrobacterium group</taxon>
        <taxon>Rhizobium</taxon>
    </lineage>
</organism>
<gene>
    <name evidence="1" type="ORF">DXM27_07415</name>
</gene>
<proteinExistence type="predicted"/>
<dbReference type="EMBL" id="QRFF01000002">
    <property type="protein sequence ID" value="KAA3503312.1"/>
    <property type="molecule type" value="Genomic_DNA"/>
</dbReference>
<name>A0AA88JQY7_RHIRH</name>
<dbReference type="Gene3D" id="1.10.238.160">
    <property type="match status" value="1"/>
</dbReference>
<dbReference type="Pfam" id="PF05930">
    <property type="entry name" value="Phage_AlpA"/>
    <property type="match status" value="1"/>
</dbReference>
<dbReference type="AlphaFoldDB" id="A0AA88JQY7"/>
<accession>A0AA88JQY7</accession>
<sequence length="85" mass="9559">MKHICFQNDKLHESSVVTPIFPQTGFVRLNQIVGPNGPLPISKSGFWAGVKNGKFPKPLKISPRVTVWRAKDIHDLLREIERGGK</sequence>
<reference evidence="1 2" key="1">
    <citation type="submission" date="2018-08" db="EMBL/GenBank/DDBJ databases">
        <title>Crown Gall in kiwifruit.</title>
        <authorList>
            <person name="Visnovsky S.B."/>
            <person name="Pitman A.R."/>
        </authorList>
    </citation>
    <scope>NUCLEOTIDE SEQUENCE [LARGE SCALE GENOMIC DNA]</scope>
    <source>
        <strain evidence="1 2">SBV_302_78_2</strain>
    </source>
</reference>
<comment type="caution">
    <text evidence="1">The sequence shown here is derived from an EMBL/GenBank/DDBJ whole genome shotgun (WGS) entry which is preliminary data.</text>
</comment>
<protein>
    <submittedName>
        <fullName evidence="1">AlpA family phage regulatory protein</fullName>
    </submittedName>
</protein>
<evidence type="ECO:0000313" key="2">
    <source>
        <dbReference type="Proteomes" id="UP000473658"/>
    </source>
</evidence>
<evidence type="ECO:0000313" key="1">
    <source>
        <dbReference type="EMBL" id="KAA3503312.1"/>
    </source>
</evidence>
<dbReference type="Proteomes" id="UP000473658">
    <property type="component" value="Unassembled WGS sequence"/>
</dbReference>
<dbReference type="InterPro" id="IPR010260">
    <property type="entry name" value="AlpA"/>
</dbReference>
<dbReference type="RefSeq" id="WP_149898497.1">
    <property type="nucleotide sequence ID" value="NZ_QRFF01000002.1"/>
</dbReference>